<dbReference type="EMBL" id="JAKOGI010000024">
    <property type="protein sequence ID" value="KAJ8449200.1"/>
    <property type="molecule type" value="Genomic_DNA"/>
</dbReference>
<protein>
    <submittedName>
        <fullName evidence="2">Uncharacterized protein</fullName>
    </submittedName>
</protein>
<sequence length="595" mass="64862">MVDALKNFMSTMTDAITRQVSEPVRGAIEVANSARPPSLRLPTGSQRRAFSPTGADTVSPSHGARDGSVSIRLKRLALYGVRRMACSHETHRLPHTGATAKPPPMTVPPKPQNASKYCEFHKQSGHTTTECRELEKAFHKLADKEQEPGQPQPRDKECSTEVVATIVRHYVEGITRSAWKAQLRSAQQALTAEQGPRVTAPTMVFGGKEAPQCASLHNDPLVVEMKLVHPGCDIIAPYLGLWWAGGESHGMIQLPVHFGSKLWSKNLEVDFLVIDAPTAYNMILGCPSRGGLHIGLSTVLVTLLLRSPGLSIQGVSGFIPCVLTLGGRRHKPHLLRVTTVIGSPLMLIPYSGGRLRNSYPLKTLRPASPGLFINTRGTSSSWRCNPFFLASWASRSALSVCQHCWYRVTSPFNLRHSVVALIPLANTSAMAISSSVTLGGSEAPGVTKSQDLTKSWTSESLAAGSALMKLVDGHWLIGWNRRQLGKQPLRSGSPHWQWGEGRGLIRITSVRCRFQTGRLMAGFFPRGMREGACKKMTQSVESRDYEKGEQTRPYIVPFWPVTRCCLSFSCRCSASAVTCSGVASSVSKIVNLALA</sequence>
<reference evidence="2" key="1">
    <citation type="submission" date="2022-04" db="EMBL/GenBank/DDBJ databases">
        <title>Carnegiea gigantea Genome sequencing and assembly v2.</title>
        <authorList>
            <person name="Copetti D."/>
            <person name="Sanderson M.J."/>
            <person name="Burquez A."/>
            <person name="Wojciechowski M.F."/>
        </authorList>
    </citation>
    <scope>NUCLEOTIDE SEQUENCE</scope>
    <source>
        <strain evidence="2">SGP5-SGP5p</strain>
        <tissue evidence="2">Aerial part</tissue>
    </source>
</reference>
<proteinExistence type="predicted"/>
<accession>A0A9Q1KU95</accession>
<evidence type="ECO:0000313" key="3">
    <source>
        <dbReference type="Proteomes" id="UP001153076"/>
    </source>
</evidence>
<dbReference type="Proteomes" id="UP001153076">
    <property type="component" value="Unassembled WGS sequence"/>
</dbReference>
<evidence type="ECO:0000256" key="1">
    <source>
        <dbReference type="SAM" id="MobiDB-lite"/>
    </source>
</evidence>
<dbReference type="OrthoDB" id="1752268at2759"/>
<dbReference type="AlphaFoldDB" id="A0A9Q1KU95"/>
<feature type="region of interest" description="Disordered" evidence="1">
    <location>
        <begin position="34"/>
        <end position="66"/>
    </location>
</feature>
<feature type="compositionally biased region" description="Pro residues" evidence="1">
    <location>
        <begin position="101"/>
        <end position="111"/>
    </location>
</feature>
<keyword evidence="3" id="KW-1185">Reference proteome</keyword>
<evidence type="ECO:0000313" key="2">
    <source>
        <dbReference type="EMBL" id="KAJ8449200.1"/>
    </source>
</evidence>
<organism evidence="2 3">
    <name type="scientific">Carnegiea gigantea</name>
    <dbReference type="NCBI Taxonomy" id="171969"/>
    <lineage>
        <taxon>Eukaryota</taxon>
        <taxon>Viridiplantae</taxon>
        <taxon>Streptophyta</taxon>
        <taxon>Embryophyta</taxon>
        <taxon>Tracheophyta</taxon>
        <taxon>Spermatophyta</taxon>
        <taxon>Magnoliopsida</taxon>
        <taxon>eudicotyledons</taxon>
        <taxon>Gunneridae</taxon>
        <taxon>Pentapetalae</taxon>
        <taxon>Caryophyllales</taxon>
        <taxon>Cactineae</taxon>
        <taxon>Cactaceae</taxon>
        <taxon>Cactoideae</taxon>
        <taxon>Echinocereeae</taxon>
        <taxon>Carnegiea</taxon>
    </lineage>
</organism>
<feature type="region of interest" description="Disordered" evidence="1">
    <location>
        <begin position="93"/>
        <end position="113"/>
    </location>
</feature>
<feature type="compositionally biased region" description="Polar residues" evidence="1">
    <location>
        <begin position="43"/>
        <end position="60"/>
    </location>
</feature>
<name>A0A9Q1KU95_9CARY</name>
<comment type="caution">
    <text evidence="2">The sequence shown here is derived from an EMBL/GenBank/DDBJ whole genome shotgun (WGS) entry which is preliminary data.</text>
</comment>
<gene>
    <name evidence="2" type="ORF">Cgig2_027202</name>
</gene>